<dbReference type="PANTHER" id="PTHR31529">
    <property type="entry name" value="LOB DOMAIN CONTAINING PROTEIN"/>
    <property type="match status" value="1"/>
</dbReference>
<dbReference type="GO" id="GO:0001216">
    <property type="term" value="F:DNA-binding transcription activator activity"/>
    <property type="evidence" value="ECO:0000318"/>
    <property type="project" value="GO_Central"/>
</dbReference>
<dbReference type="OMA" id="CTITQLS"/>
<dbReference type="PANTHER" id="PTHR31529:SF4">
    <property type="entry name" value="LOB DOMAIN-CONTAINING PROTEIN 30"/>
    <property type="match status" value="1"/>
</dbReference>
<accession>W1PAS4</accession>
<evidence type="ECO:0000313" key="4">
    <source>
        <dbReference type="Proteomes" id="UP000017836"/>
    </source>
</evidence>
<organism evidence="3 4">
    <name type="scientific">Amborella trichopoda</name>
    <dbReference type="NCBI Taxonomy" id="13333"/>
    <lineage>
        <taxon>Eukaryota</taxon>
        <taxon>Viridiplantae</taxon>
        <taxon>Streptophyta</taxon>
        <taxon>Embryophyta</taxon>
        <taxon>Tracheophyta</taxon>
        <taxon>Spermatophyta</taxon>
        <taxon>Magnoliopsida</taxon>
        <taxon>Amborellales</taxon>
        <taxon>Amborellaceae</taxon>
        <taxon>Amborella</taxon>
    </lineage>
</organism>
<evidence type="ECO:0000313" key="3">
    <source>
        <dbReference type="EMBL" id="ERN04676.1"/>
    </source>
</evidence>
<reference evidence="4" key="1">
    <citation type="journal article" date="2013" name="Science">
        <title>The Amborella genome and the evolution of flowering plants.</title>
        <authorList>
            <consortium name="Amborella Genome Project"/>
        </authorList>
    </citation>
    <scope>NUCLEOTIDE SEQUENCE [LARGE SCALE GENOMIC DNA]</scope>
</reference>
<evidence type="ECO:0000256" key="1">
    <source>
        <dbReference type="ARBA" id="ARBA00005474"/>
    </source>
</evidence>
<dbReference type="Pfam" id="PF03195">
    <property type="entry name" value="LOB"/>
    <property type="match status" value="1"/>
</dbReference>
<dbReference type="HOGENOM" id="CLU_058353_5_3_1"/>
<sequence>MKSCSRMKIKMPCAGCKLLRRRCTKDCIFVPYFPATDPEKFAGVHRIFGASNVSKMLRDIPVNQRGDAVCSMVYEAHARLKDPIYGCVAAIVSLQHQVSILQAELAMTNADNMSLKAQLSDALSALSHASPRAMDHVQGKMCTITQLSDALTIFARASTRAAMDTEHANTYSFSTALDHGYLEQPTSSLPHLLDCAELL</sequence>
<feature type="domain" description="LOB" evidence="2">
    <location>
        <begin position="11"/>
        <end position="112"/>
    </location>
</feature>
<dbReference type="AlphaFoldDB" id="W1PAS4"/>
<dbReference type="InterPro" id="IPR004883">
    <property type="entry name" value="LOB"/>
</dbReference>
<dbReference type="Gramene" id="ERN04676">
    <property type="protein sequence ID" value="ERN04676"/>
    <property type="gene ID" value="AMTR_s00076p00127530"/>
</dbReference>
<dbReference type="PROSITE" id="PS50891">
    <property type="entry name" value="LOB"/>
    <property type="match status" value="1"/>
</dbReference>
<dbReference type="eggNOG" id="ENOG502R4HI">
    <property type="taxonomic scope" value="Eukaryota"/>
</dbReference>
<dbReference type="EMBL" id="KI394182">
    <property type="protein sequence ID" value="ERN04676.1"/>
    <property type="molecule type" value="Genomic_DNA"/>
</dbReference>
<dbReference type="GO" id="GO:0005634">
    <property type="term" value="C:nucleus"/>
    <property type="evidence" value="ECO:0000318"/>
    <property type="project" value="GO_Central"/>
</dbReference>
<comment type="similarity">
    <text evidence="1">Belongs to the LOB domain-containing protein family.</text>
</comment>
<protein>
    <recommendedName>
        <fullName evidence="2">LOB domain-containing protein</fullName>
    </recommendedName>
</protein>
<dbReference type="GO" id="GO:0006355">
    <property type="term" value="P:regulation of DNA-templated transcription"/>
    <property type="evidence" value="ECO:0000318"/>
    <property type="project" value="GO_Central"/>
</dbReference>
<dbReference type="OrthoDB" id="1931225at2759"/>
<proteinExistence type="inferred from homology"/>
<name>W1PAS4_AMBTC</name>
<keyword evidence="4" id="KW-1185">Reference proteome</keyword>
<dbReference type="Proteomes" id="UP000017836">
    <property type="component" value="Unassembled WGS sequence"/>
</dbReference>
<evidence type="ECO:0000259" key="2">
    <source>
        <dbReference type="PROSITE" id="PS50891"/>
    </source>
</evidence>
<gene>
    <name evidence="3" type="ORF">AMTR_s00076p00127530</name>
</gene>